<organism evidence="19 20">
    <name type="scientific">Trichomonas vaginalis (strain ATCC PRA-98 / G3)</name>
    <dbReference type="NCBI Taxonomy" id="412133"/>
    <lineage>
        <taxon>Eukaryota</taxon>
        <taxon>Metamonada</taxon>
        <taxon>Parabasalia</taxon>
        <taxon>Trichomonadida</taxon>
        <taxon>Trichomonadidae</taxon>
        <taxon>Trichomonas</taxon>
    </lineage>
</organism>
<protein>
    <recommendedName>
        <fullName evidence="2">receptor protein-tyrosine kinase</fullName>
        <ecNumber evidence="2">2.7.10.1</ecNumber>
    </recommendedName>
</protein>
<evidence type="ECO:0000256" key="12">
    <source>
        <dbReference type="ARBA" id="ARBA00023137"/>
    </source>
</evidence>
<keyword evidence="11 17" id="KW-0472">Membrane</keyword>
<dbReference type="RefSeq" id="XP_001307392.1">
    <property type="nucleotide sequence ID" value="XM_001307391.1"/>
</dbReference>
<feature type="region of interest" description="Disordered" evidence="16">
    <location>
        <begin position="1"/>
        <end position="38"/>
    </location>
</feature>
<evidence type="ECO:0000256" key="15">
    <source>
        <dbReference type="ARBA" id="ARBA00023180"/>
    </source>
</evidence>
<evidence type="ECO:0000256" key="2">
    <source>
        <dbReference type="ARBA" id="ARBA00011902"/>
    </source>
</evidence>
<name>A2FKV2_TRIV3</name>
<dbReference type="VEuPathDB" id="TrichDB:TVAGG3_0756150"/>
<keyword evidence="4" id="KW-0808">Transferase</keyword>
<keyword evidence="14" id="KW-0675">Receptor</keyword>
<keyword evidence="6" id="KW-0732">Signal</keyword>
<keyword evidence="15" id="KW-0325">Glycoprotein</keyword>
<dbReference type="VEuPathDB" id="TrichDB:TVAG_031500"/>
<dbReference type="GO" id="GO:0005886">
    <property type="term" value="C:plasma membrane"/>
    <property type="evidence" value="ECO:0007669"/>
    <property type="project" value="UniProtKB-SubCell"/>
</dbReference>
<keyword evidence="20" id="KW-1185">Reference proteome</keyword>
<dbReference type="EC" id="2.7.10.1" evidence="2"/>
<evidence type="ECO:0000256" key="9">
    <source>
        <dbReference type="ARBA" id="ARBA00022840"/>
    </source>
</evidence>
<keyword evidence="8" id="KW-0418">Kinase</keyword>
<dbReference type="InterPro" id="IPR055163">
    <property type="entry name" value="ALK/LTK-like_GRD"/>
</dbReference>
<dbReference type="KEGG" id="tva:4752195"/>
<evidence type="ECO:0000256" key="17">
    <source>
        <dbReference type="SAM" id="Phobius"/>
    </source>
</evidence>
<gene>
    <name evidence="19" type="ORF">TVAG_031500</name>
</gene>
<keyword evidence="3" id="KW-1003">Cell membrane</keyword>
<dbReference type="Pfam" id="PF12810">
    <property type="entry name" value="ALK_LTK_GRD"/>
    <property type="match status" value="1"/>
</dbReference>
<evidence type="ECO:0000256" key="11">
    <source>
        <dbReference type="ARBA" id="ARBA00023136"/>
    </source>
</evidence>
<evidence type="ECO:0000256" key="1">
    <source>
        <dbReference type="ARBA" id="ARBA00004251"/>
    </source>
</evidence>
<keyword evidence="7" id="KW-0547">Nucleotide-binding</keyword>
<dbReference type="GO" id="GO:0005524">
    <property type="term" value="F:ATP binding"/>
    <property type="evidence" value="ECO:0007669"/>
    <property type="project" value="UniProtKB-KW"/>
</dbReference>
<evidence type="ECO:0000256" key="4">
    <source>
        <dbReference type="ARBA" id="ARBA00022679"/>
    </source>
</evidence>
<comment type="subcellular location">
    <subcellularLocation>
        <location evidence="1">Cell membrane</location>
        <topology evidence="1">Single-pass type I membrane protein</topology>
    </subcellularLocation>
</comment>
<accession>A2FKV2</accession>
<evidence type="ECO:0000256" key="8">
    <source>
        <dbReference type="ARBA" id="ARBA00022777"/>
    </source>
</evidence>
<evidence type="ECO:0000256" key="5">
    <source>
        <dbReference type="ARBA" id="ARBA00022692"/>
    </source>
</evidence>
<dbReference type="Proteomes" id="UP000001542">
    <property type="component" value="Unassembled WGS sequence"/>
</dbReference>
<evidence type="ECO:0000256" key="10">
    <source>
        <dbReference type="ARBA" id="ARBA00022989"/>
    </source>
</evidence>
<evidence type="ECO:0000256" key="6">
    <source>
        <dbReference type="ARBA" id="ARBA00022729"/>
    </source>
</evidence>
<feature type="transmembrane region" description="Helical" evidence="17">
    <location>
        <begin position="176"/>
        <end position="200"/>
    </location>
</feature>
<feature type="compositionally biased region" description="Gly residues" evidence="16">
    <location>
        <begin position="1"/>
        <end position="26"/>
    </location>
</feature>
<evidence type="ECO:0000313" key="19">
    <source>
        <dbReference type="EMBL" id="EAX94462.1"/>
    </source>
</evidence>
<dbReference type="InParanoid" id="A2FKV2"/>
<keyword evidence="12" id="KW-0829">Tyrosine-protein kinase</keyword>
<keyword evidence="10 17" id="KW-1133">Transmembrane helix</keyword>
<keyword evidence="5 17" id="KW-0812">Transmembrane</keyword>
<reference evidence="19" key="2">
    <citation type="journal article" date="2007" name="Science">
        <title>Draft genome sequence of the sexually transmitted pathogen Trichomonas vaginalis.</title>
        <authorList>
            <person name="Carlton J.M."/>
            <person name="Hirt R.P."/>
            <person name="Silva J.C."/>
            <person name="Delcher A.L."/>
            <person name="Schatz M."/>
            <person name="Zhao Q."/>
            <person name="Wortman J.R."/>
            <person name="Bidwell S.L."/>
            <person name="Alsmark U.C.M."/>
            <person name="Besteiro S."/>
            <person name="Sicheritz-Ponten T."/>
            <person name="Noel C.J."/>
            <person name="Dacks J.B."/>
            <person name="Foster P.G."/>
            <person name="Simillion C."/>
            <person name="Van de Peer Y."/>
            <person name="Miranda-Saavedra D."/>
            <person name="Barton G.J."/>
            <person name="Westrop G.D."/>
            <person name="Mueller S."/>
            <person name="Dessi D."/>
            <person name="Fiori P.L."/>
            <person name="Ren Q."/>
            <person name="Paulsen I."/>
            <person name="Zhang H."/>
            <person name="Bastida-Corcuera F.D."/>
            <person name="Simoes-Barbosa A."/>
            <person name="Brown M.T."/>
            <person name="Hayes R.D."/>
            <person name="Mukherjee M."/>
            <person name="Okumura C.Y."/>
            <person name="Schneider R."/>
            <person name="Smith A.J."/>
            <person name="Vanacova S."/>
            <person name="Villalvazo M."/>
            <person name="Haas B.J."/>
            <person name="Pertea M."/>
            <person name="Feldblyum T.V."/>
            <person name="Utterback T.R."/>
            <person name="Shu C.L."/>
            <person name="Osoegawa K."/>
            <person name="de Jong P.J."/>
            <person name="Hrdy I."/>
            <person name="Horvathova L."/>
            <person name="Zubacova Z."/>
            <person name="Dolezal P."/>
            <person name="Malik S.B."/>
            <person name="Logsdon J.M. Jr."/>
            <person name="Henze K."/>
            <person name="Gupta A."/>
            <person name="Wang C.C."/>
            <person name="Dunne R.L."/>
            <person name="Upcroft J.A."/>
            <person name="Upcroft P."/>
            <person name="White O."/>
            <person name="Salzberg S.L."/>
            <person name="Tang P."/>
            <person name="Chiu C.-H."/>
            <person name="Lee Y.-S."/>
            <person name="Embley T.M."/>
            <person name="Coombs G.H."/>
            <person name="Mottram J.C."/>
            <person name="Tachezy J."/>
            <person name="Fraser-Liggett C.M."/>
            <person name="Johnson P.J."/>
        </authorList>
    </citation>
    <scope>NUCLEOTIDE SEQUENCE [LARGE SCALE GENOMIC DNA]</scope>
    <source>
        <strain evidence="19">G3</strain>
    </source>
</reference>
<dbReference type="EMBL" id="DS113856">
    <property type="protein sequence ID" value="EAX94462.1"/>
    <property type="molecule type" value="Genomic_DNA"/>
</dbReference>
<evidence type="ECO:0000256" key="14">
    <source>
        <dbReference type="ARBA" id="ARBA00023170"/>
    </source>
</evidence>
<feature type="domain" description="ALK/LTK-like glycine-rich" evidence="18">
    <location>
        <begin position="1"/>
        <end position="162"/>
    </location>
</feature>
<evidence type="ECO:0000256" key="16">
    <source>
        <dbReference type="SAM" id="MobiDB-lite"/>
    </source>
</evidence>
<sequence>MVAAGGGGSGGGSESGDGGHAGGLSGSPGLPSIHNSIPSLPGNQTFGCKLFEGSPGLSSNEPGGSGGSGYYGGCGGTTDDRIKQIWGSSGGAGGSSFISGHEGCIAMDERGNPLGTSIYPSKIYFTDTEMISGNEAMPSITSPVDKENNGHDGDGYARITFISSYFGCTTICSYPIFYIMTLSMFSILVVYICGLCDFFCKRKNSYNIERFCII</sequence>
<evidence type="ECO:0000256" key="3">
    <source>
        <dbReference type="ARBA" id="ARBA00022475"/>
    </source>
</evidence>
<dbReference type="GO" id="GO:0004714">
    <property type="term" value="F:transmembrane receptor protein tyrosine kinase activity"/>
    <property type="evidence" value="ECO:0007669"/>
    <property type="project" value="UniProtKB-EC"/>
</dbReference>
<keyword evidence="13" id="KW-1015">Disulfide bond</keyword>
<evidence type="ECO:0000259" key="18">
    <source>
        <dbReference type="Pfam" id="PF12810"/>
    </source>
</evidence>
<evidence type="ECO:0000256" key="7">
    <source>
        <dbReference type="ARBA" id="ARBA00022741"/>
    </source>
</evidence>
<evidence type="ECO:0000256" key="13">
    <source>
        <dbReference type="ARBA" id="ARBA00023157"/>
    </source>
</evidence>
<keyword evidence="9" id="KW-0067">ATP-binding</keyword>
<proteinExistence type="predicted"/>
<dbReference type="AlphaFoldDB" id="A2FKV2"/>
<evidence type="ECO:0000313" key="20">
    <source>
        <dbReference type="Proteomes" id="UP000001542"/>
    </source>
</evidence>
<reference evidence="19" key="1">
    <citation type="submission" date="2006-10" db="EMBL/GenBank/DDBJ databases">
        <authorList>
            <person name="Amadeo P."/>
            <person name="Zhao Q."/>
            <person name="Wortman J."/>
            <person name="Fraser-Liggett C."/>
            <person name="Carlton J."/>
        </authorList>
    </citation>
    <scope>NUCLEOTIDE SEQUENCE</scope>
    <source>
        <strain evidence="19">G3</strain>
    </source>
</reference>